<dbReference type="InterPro" id="IPR050300">
    <property type="entry name" value="GDXG_lipolytic_enzyme"/>
</dbReference>
<comment type="caution">
    <text evidence="4">The sequence shown here is derived from an EMBL/GenBank/DDBJ whole genome shotgun (WGS) entry which is preliminary data.</text>
</comment>
<gene>
    <name evidence="4" type="primary">nlhH</name>
    <name evidence="4" type="ORF">Tchar_02033</name>
</gene>
<name>A0A554XA00_9BURK</name>
<sequence>MTHTNPRQLLTPAMRGVLDRMARAGRPPLHALTPAHARAFYEAGASVLDIPPHHVARVQHVRVPARDGAWLHAELVVPHRAGDAGPPPVLLYLHGGGFVVGSVHTHAALCRHVAHLAGCAVLSLDYRLAPEHRFPTAVNDAFDALAWLRATAAALGLDGARIAVGGDSAGGTLAAVTALQARDAGWPLALQLLFYPGCTAWPETPSHRRFGHGFVLEAETIQWFFRHYIDDAQRTDWRFAPLLAPDFDGVAPAWIGLAECDPLVDEGVQLADALRMAGVPVDLEIYRGVTHEFIKMGRLIPQALQAHQDAARALRRAFGATGTAAAP</sequence>
<dbReference type="Gene3D" id="3.40.50.1820">
    <property type="entry name" value="alpha/beta hydrolase"/>
    <property type="match status" value="1"/>
</dbReference>
<dbReference type="EMBL" id="VJON01000036">
    <property type="protein sequence ID" value="TSE32647.1"/>
    <property type="molecule type" value="Genomic_DNA"/>
</dbReference>
<dbReference type="PANTHER" id="PTHR48081">
    <property type="entry name" value="AB HYDROLASE SUPERFAMILY PROTEIN C4A8.06C"/>
    <property type="match status" value="1"/>
</dbReference>
<dbReference type="InterPro" id="IPR029058">
    <property type="entry name" value="AB_hydrolase_fold"/>
</dbReference>
<dbReference type="AlphaFoldDB" id="A0A554XA00"/>
<keyword evidence="2 4" id="KW-0378">Hydrolase</keyword>
<dbReference type="Pfam" id="PF07859">
    <property type="entry name" value="Abhydrolase_3"/>
    <property type="match status" value="1"/>
</dbReference>
<organism evidence="4 5">
    <name type="scientific">Tepidimonas charontis</name>
    <dbReference type="NCBI Taxonomy" id="2267262"/>
    <lineage>
        <taxon>Bacteria</taxon>
        <taxon>Pseudomonadati</taxon>
        <taxon>Pseudomonadota</taxon>
        <taxon>Betaproteobacteria</taxon>
        <taxon>Burkholderiales</taxon>
        <taxon>Tepidimonas</taxon>
    </lineage>
</organism>
<evidence type="ECO:0000313" key="5">
    <source>
        <dbReference type="Proteomes" id="UP000318294"/>
    </source>
</evidence>
<accession>A0A554XA00</accession>
<evidence type="ECO:0000259" key="3">
    <source>
        <dbReference type="Pfam" id="PF07859"/>
    </source>
</evidence>
<dbReference type="PANTHER" id="PTHR48081:SF8">
    <property type="entry name" value="ALPHA_BETA HYDROLASE FOLD-3 DOMAIN-CONTAINING PROTEIN-RELATED"/>
    <property type="match status" value="1"/>
</dbReference>
<protein>
    <submittedName>
        <fullName evidence="4">Carboxylesterase NlhH</fullName>
        <ecNumber evidence="4">3.1.1.1</ecNumber>
    </submittedName>
</protein>
<dbReference type="Proteomes" id="UP000318294">
    <property type="component" value="Unassembled WGS sequence"/>
</dbReference>
<dbReference type="PROSITE" id="PS01173">
    <property type="entry name" value="LIPASE_GDXG_HIS"/>
    <property type="match status" value="1"/>
</dbReference>
<dbReference type="EC" id="3.1.1.1" evidence="4"/>
<evidence type="ECO:0000256" key="2">
    <source>
        <dbReference type="ARBA" id="ARBA00022801"/>
    </source>
</evidence>
<feature type="domain" description="Alpha/beta hydrolase fold-3" evidence="3">
    <location>
        <begin position="90"/>
        <end position="294"/>
    </location>
</feature>
<dbReference type="GO" id="GO:0106435">
    <property type="term" value="F:carboxylesterase activity"/>
    <property type="evidence" value="ECO:0007669"/>
    <property type="project" value="UniProtKB-EC"/>
</dbReference>
<dbReference type="RefSeq" id="WP_236640421.1">
    <property type="nucleotide sequence ID" value="NZ_VJON01000036.1"/>
</dbReference>
<evidence type="ECO:0000256" key="1">
    <source>
        <dbReference type="ARBA" id="ARBA00010515"/>
    </source>
</evidence>
<proteinExistence type="inferred from homology"/>
<reference evidence="4 5" key="1">
    <citation type="submission" date="2019-07" db="EMBL/GenBank/DDBJ databases">
        <title>Tepidimonas charontis SPSP-6 draft genome.</title>
        <authorList>
            <person name="Da Costa M.S."/>
            <person name="Froufe H.J.C."/>
            <person name="Egas C."/>
            <person name="Albuquerque L."/>
        </authorList>
    </citation>
    <scope>NUCLEOTIDE SEQUENCE [LARGE SCALE GENOMIC DNA]</scope>
    <source>
        <strain evidence="4 5">SPSP-6</strain>
    </source>
</reference>
<keyword evidence="5" id="KW-1185">Reference proteome</keyword>
<dbReference type="InterPro" id="IPR002168">
    <property type="entry name" value="Lipase_GDXG_HIS_AS"/>
</dbReference>
<evidence type="ECO:0000313" key="4">
    <source>
        <dbReference type="EMBL" id="TSE32647.1"/>
    </source>
</evidence>
<dbReference type="InterPro" id="IPR013094">
    <property type="entry name" value="AB_hydrolase_3"/>
</dbReference>
<dbReference type="SUPFAM" id="SSF53474">
    <property type="entry name" value="alpha/beta-Hydrolases"/>
    <property type="match status" value="1"/>
</dbReference>
<comment type="similarity">
    <text evidence="1">Belongs to the 'GDXG' lipolytic enzyme family.</text>
</comment>